<dbReference type="EMBL" id="UOEP01000092">
    <property type="protein sequence ID" value="VAW18862.1"/>
    <property type="molecule type" value="Genomic_DNA"/>
</dbReference>
<name>A0A3B0TWU0_9ZZZZ</name>
<feature type="non-terminal residue" evidence="1">
    <location>
        <position position="1"/>
    </location>
</feature>
<protein>
    <submittedName>
        <fullName evidence="1">Uncharacterized protein</fullName>
    </submittedName>
</protein>
<dbReference type="AlphaFoldDB" id="A0A3B0TWU0"/>
<sequence length="31" mass="3649">LWLGKGLYFRETNIDQMFSVLALSYLADKKK</sequence>
<gene>
    <name evidence="1" type="ORF">MNBD_BACTEROID01-2077</name>
</gene>
<organism evidence="1">
    <name type="scientific">hydrothermal vent metagenome</name>
    <dbReference type="NCBI Taxonomy" id="652676"/>
    <lineage>
        <taxon>unclassified sequences</taxon>
        <taxon>metagenomes</taxon>
        <taxon>ecological metagenomes</taxon>
    </lineage>
</organism>
<accession>A0A3B0TWU0</accession>
<proteinExistence type="predicted"/>
<evidence type="ECO:0000313" key="1">
    <source>
        <dbReference type="EMBL" id="VAW18862.1"/>
    </source>
</evidence>
<reference evidence="1" key="1">
    <citation type="submission" date="2018-06" db="EMBL/GenBank/DDBJ databases">
        <authorList>
            <person name="Zhirakovskaya E."/>
        </authorList>
    </citation>
    <scope>NUCLEOTIDE SEQUENCE</scope>
</reference>